<dbReference type="EMBL" id="ALYF01000002">
    <property type="protein sequence ID" value="EJW22050.1"/>
    <property type="molecule type" value="Genomic_DNA"/>
</dbReference>
<reference evidence="1 2" key="1">
    <citation type="journal article" date="2012" name="J. Bacteriol.">
        <title>Genome Sequence of Strain IMCC14465, Isolated from the East Sea, Belonging to the PS1 Clade of Alphaproteobacteria.</title>
        <authorList>
            <person name="Yang S.J."/>
            <person name="Kang I."/>
            <person name="Cho J.C."/>
        </authorList>
    </citation>
    <scope>NUCLEOTIDE SEQUENCE [LARGE SCALE GENOMIC DNA]</scope>
    <source>
        <strain evidence="1 2">IMCC14465</strain>
    </source>
</reference>
<dbReference type="PIRSF" id="PIRSF030820">
    <property type="entry name" value="UCP030820"/>
    <property type="match status" value="1"/>
</dbReference>
<keyword evidence="2" id="KW-1185">Reference proteome</keyword>
<organism evidence="1 2">
    <name type="scientific">alpha proteobacterium IMCC14465</name>
    <dbReference type="NCBI Taxonomy" id="1220535"/>
    <lineage>
        <taxon>Bacteria</taxon>
        <taxon>Pseudomonadati</taxon>
        <taxon>Pseudomonadota</taxon>
        <taxon>Alphaproteobacteria</taxon>
        <taxon>PS1 clade</taxon>
    </lineage>
</organism>
<evidence type="ECO:0000313" key="2">
    <source>
        <dbReference type="Proteomes" id="UP000004836"/>
    </source>
</evidence>
<dbReference type="eggNOG" id="COG3749">
    <property type="taxonomic scope" value="Bacteria"/>
</dbReference>
<dbReference type="Pfam" id="PF06073">
    <property type="entry name" value="DUF934"/>
    <property type="match status" value="1"/>
</dbReference>
<dbReference type="Proteomes" id="UP000004836">
    <property type="component" value="Unassembled WGS sequence"/>
</dbReference>
<dbReference type="STRING" id="1220535.IMCC14465_04440"/>
<proteinExistence type="predicted"/>
<dbReference type="OrthoDB" id="9800421at2"/>
<dbReference type="InterPro" id="IPR008318">
    <property type="entry name" value="UCP030820"/>
</dbReference>
<name>J9A6S9_9PROT</name>
<accession>J9A6S9</accession>
<comment type="caution">
    <text evidence="1">The sequence shown here is derived from an EMBL/GenBank/DDBJ whole genome shotgun (WGS) entry which is preliminary data.</text>
</comment>
<gene>
    <name evidence="1" type="ORF">IMCC14465_04440</name>
</gene>
<dbReference type="AlphaFoldDB" id="J9A6S9"/>
<evidence type="ECO:0000313" key="1">
    <source>
        <dbReference type="EMBL" id="EJW22050.1"/>
    </source>
</evidence>
<protein>
    <recommendedName>
        <fullName evidence="3">Oxidoreductase probably involved in sulfite reduction</fullName>
    </recommendedName>
</protein>
<evidence type="ECO:0008006" key="3">
    <source>
        <dbReference type="Google" id="ProtNLM"/>
    </source>
</evidence>
<sequence length="174" mass="19516">MPTKTHLIANGAIIDDPWVFIDDDLPLGDTPSIISLDRLKTEADALRSRNAKLGVVLRTDTQGKTKLGEDVRELAPYLDMLSIIAIDFPVYRNGRGYSDARILREEMGFDGELRAIGEVLFDQWSFMARCGFTAFEIDADIPLKTFNEALSELGEAYQPASDNQRGVLWRRHGL</sequence>